<protein>
    <submittedName>
        <fullName evidence="2">Class I SAM-dependent methyltransferase</fullName>
    </submittedName>
</protein>
<dbReference type="PANTHER" id="PTHR43667:SF2">
    <property type="entry name" value="FATTY ACID C-METHYL TRANSFERASE"/>
    <property type="match status" value="1"/>
</dbReference>
<dbReference type="InterPro" id="IPR050723">
    <property type="entry name" value="CFA/CMAS"/>
</dbReference>
<dbReference type="Pfam" id="PF13847">
    <property type="entry name" value="Methyltransf_31"/>
    <property type="match status" value="1"/>
</dbReference>
<dbReference type="Proteomes" id="UP000224974">
    <property type="component" value="Unassembled WGS sequence"/>
</dbReference>
<accession>A0A2C6CVE1</accession>
<name>A0A2C6CVE1_9GAMM</name>
<dbReference type="OrthoDB" id="9795085at2"/>
<dbReference type="SUPFAM" id="SSF53335">
    <property type="entry name" value="S-adenosyl-L-methionine-dependent methyltransferases"/>
    <property type="match status" value="1"/>
</dbReference>
<sequence>MIINDIDFATLYKNHMAKAGRVTKPASSWDAKAEKMAESCANPEDEYLKKFLSMMDLTGAETLLDIGCGPGTICLQVADRLKHVYGLDYSAGMLAVAQRRAKVMKQDNVTLFQRAWDDSWDSIPECDIVVASRSTLVADMASALKKLNDKARLRVYTTHTIDPHFMDIRILRALGRESTGLPNYIYPLNILCQMGINPRLDYIYSRNCQSRVDSYEEFEKSISWSLGELTESEQNALYAYYQKGKDGPEPLISPLRGWAFISWDKTQTRR</sequence>
<dbReference type="CDD" id="cd02440">
    <property type="entry name" value="AdoMet_MTases"/>
    <property type="match status" value="1"/>
</dbReference>
<dbReference type="PANTHER" id="PTHR43667">
    <property type="entry name" value="CYCLOPROPANE-FATTY-ACYL-PHOSPHOLIPID SYNTHASE"/>
    <property type="match status" value="1"/>
</dbReference>
<comment type="caution">
    <text evidence="2">The sequence shown here is derived from an EMBL/GenBank/DDBJ whole genome shotgun (WGS) entry which is preliminary data.</text>
</comment>
<proteinExistence type="predicted"/>
<evidence type="ECO:0000313" key="2">
    <source>
        <dbReference type="EMBL" id="PHI30629.1"/>
    </source>
</evidence>
<reference evidence="3" key="1">
    <citation type="submission" date="2017-09" db="EMBL/GenBank/DDBJ databases">
        <title>FDA dAtabase for Regulatory Grade micrObial Sequences (FDA-ARGOS): Supporting development and validation of Infectious Disease Dx tests.</title>
        <authorList>
            <person name="Minogue T."/>
            <person name="Wolcott M."/>
            <person name="Wasieloski L."/>
            <person name="Aguilar W."/>
            <person name="Moore D."/>
            <person name="Tallon L."/>
            <person name="Sadzewicz L."/>
            <person name="Ott S."/>
            <person name="Zhao X."/>
            <person name="Nagaraj S."/>
            <person name="Vavikolanu K."/>
            <person name="Aluvathingal J."/>
            <person name="Nadendla S."/>
            <person name="Sichtig H."/>
        </authorList>
    </citation>
    <scope>NUCLEOTIDE SEQUENCE [LARGE SCALE GENOMIC DNA]</scope>
    <source>
        <strain evidence="3">FDAARGOS_387</strain>
    </source>
</reference>
<dbReference type="RefSeq" id="WP_029092828.1">
    <property type="nucleotide sequence ID" value="NZ_PDDX01000001.1"/>
</dbReference>
<organism evidence="2 3">
    <name type="scientific">Budvicia aquatica</name>
    <dbReference type="NCBI Taxonomy" id="82979"/>
    <lineage>
        <taxon>Bacteria</taxon>
        <taxon>Pseudomonadati</taxon>
        <taxon>Pseudomonadota</taxon>
        <taxon>Gammaproteobacteria</taxon>
        <taxon>Enterobacterales</taxon>
        <taxon>Budviciaceae</taxon>
        <taxon>Budvicia</taxon>
    </lineage>
</organism>
<dbReference type="GO" id="GO:0008168">
    <property type="term" value="F:methyltransferase activity"/>
    <property type="evidence" value="ECO:0007669"/>
    <property type="project" value="UniProtKB-KW"/>
</dbReference>
<dbReference type="GO" id="GO:0032259">
    <property type="term" value="P:methylation"/>
    <property type="evidence" value="ECO:0007669"/>
    <property type="project" value="UniProtKB-KW"/>
</dbReference>
<dbReference type="InterPro" id="IPR025714">
    <property type="entry name" value="Methyltranfer_dom"/>
</dbReference>
<dbReference type="Gene3D" id="3.40.50.150">
    <property type="entry name" value="Vaccinia Virus protein VP39"/>
    <property type="match status" value="1"/>
</dbReference>
<keyword evidence="2" id="KW-0489">Methyltransferase</keyword>
<dbReference type="InterPro" id="IPR029063">
    <property type="entry name" value="SAM-dependent_MTases_sf"/>
</dbReference>
<dbReference type="AlphaFoldDB" id="A0A2C6CVE1"/>
<gene>
    <name evidence="2" type="ORF">CRN84_15420</name>
</gene>
<dbReference type="STRING" id="1111728.GCA_000427805_00191"/>
<feature type="domain" description="Methyltransferase" evidence="1">
    <location>
        <begin position="60"/>
        <end position="146"/>
    </location>
</feature>
<keyword evidence="2" id="KW-0808">Transferase</keyword>
<evidence type="ECO:0000259" key="1">
    <source>
        <dbReference type="Pfam" id="PF13847"/>
    </source>
</evidence>
<keyword evidence="3" id="KW-1185">Reference proteome</keyword>
<dbReference type="EMBL" id="PDDX01000001">
    <property type="protein sequence ID" value="PHI30629.1"/>
    <property type="molecule type" value="Genomic_DNA"/>
</dbReference>
<evidence type="ECO:0000313" key="3">
    <source>
        <dbReference type="Proteomes" id="UP000224974"/>
    </source>
</evidence>